<dbReference type="AlphaFoldDB" id="A0A507AWF0"/>
<name>A0A507AWF0_9PEZI</name>
<proteinExistence type="predicted"/>
<evidence type="ECO:0000313" key="2">
    <source>
        <dbReference type="Proteomes" id="UP000319257"/>
    </source>
</evidence>
<reference evidence="1 2" key="1">
    <citation type="submission" date="2019-06" db="EMBL/GenBank/DDBJ databases">
        <title>Draft genome sequence of the filamentous fungus Phialemoniopsis curvata isolated from diesel fuel.</title>
        <authorList>
            <person name="Varaljay V.A."/>
            <person name="Lyon W.J."/>
            <person name="Crouch A.L."/>
            <person name="Drake C.E."/>
            <person name="Hollomon J.M."/>
            <person name="Nadeau L.J."/>
            <person name="Nunn H.S."/>
            <person name="Stevenson B.S."/>
            <person name="Bojanowski C.L."/>
            <person name="Crookes-Goodson W.J."/>
        </authorList>
    </citation>
    <scope>NUCLEOTIDE SEQUENCE [LARGE SCALE GENOMIC DNA]</scope>
    <source>
        <strain evidence="1 2">D216</strain>
    </source>
</reference>
<evidence type="ECO:0000313" key="1">
    <source>
        <dbReference type="EMBL" id="TPX12053.1"/>
    </source>
</evidence>
<comment type="caution">
    <text evidence="1">The sequence shown here is derived from an EMBL/GenBank/DDBJ whole genome shotgun (WGS) entry which is preliminary data.</text>
</comment>
<organism evidence="1 2">
    <name type="scientific">Thyridium curvatum</name>
    <dbReference type="NCBI Taxonomy" id="1093900"/>
    <lineage>
        <taxon>Eukaryota</taxon>
        <taxon>Fungi</taxon>
        <taxon>Dikarya</taxon>
        <taxon>Ascomycota</taxon>
        <taxon>Pezizomycotina</taxon>
        <taxon>Sordariomycetes</taxon>
        <taxon>Sordariomycetidae</taxon>
        <taxon>Thyridiales</taxon>
        <taxon>Thyridiaceae</taxon>
        <taxon>Thyridium</taxon>
    </lineage>
</organism>
<dbReference type="InParanoid" id="A0A507AWF0"/>
<accession>A0A507AWF0</accession>
<dbReference type="GeneID" id="41974615"/>
<dbReference type="Proteomes" id="UP000319257">
    <property type="component" value="Unassembled WGS sequence"/>
</dbReference>
<keyword evidence="2" id="KW-1185">Reference proteome</keyword>
<dbReference type="RefSeq" id="XP_030993764.1">
    <property type="nucleotide sequence ID" value="XM_031141882.1"/>
</dbReference>
<gene>
    <name evidence="1" type="ORF">E0L32_007168</name>
</gene>
<sequence>MPFHQISYSYLHPTIWKRGNRSTFAEATVATSLALAREGQAQDQGVDIVALQYLLDNIKYASPQQDSSWREVPQPPAPPLVASINLILSLLLLFRATPHPSKFILPSIIGRPPASGFPPPPSSQHELGIACIMNHAQTGSTASSTQCQFGGPKVGGQAVQNGEYIERFPP</sequence>
<protein>
    <submittedName>
        <fullName evidence="1">Uncharacterized protein</fullName>
    </submittedName>
</protein>
<dbReference type="EMBL" id="SKBQ01000043">
    <property type="protein sequence ID" value="TPX12053.1"/>
    <property type="molecule type" value="Genomic_DNA"/>
</dbReference>